<comment type="caution">
    <text evidence="2">The sequence shown here is derived from an EMBL/GenBank/DDBJ whole genome shotgun (WGS) entry which is preliminary data.</text>
</comment>
<feature type="compositionally biased region" description="Gly residues" evidence="1">
    <location>
        <begin position="152"/>
        <end position="169"/>
    </location>
</feature>
<organism evidence="2 3">
    <name type="scientific">Candidatus Kaiserbacteria bacterium RIFCSPLOWO2_01_FULL_54_24</name>
    <dbReference type="NCBI Taxonomy" id="1798515"/>
    <lineage>
        <taxon>Bacteria</taxon>
        <taxon>Candidatus Kaiseribacteriota</taxon>
    </lineage>
</organism>
<gene>
    <name evidence="2" type="ORF">A3B35_03005</name>
</gene>
<evidence type="ECO:0000256" key="1">
    <source>
        <dbReference type="SAM" id="MobiDB-lite"/>
    </source>
</evidence>
<proteinExistence type="predicted"/>
<reference evidence="2 3" key="1">
    <citation type="journal article" date="2016" name="Nat. Commun.">
        <title>Thousands of microbial genomes shed light on interconnected biogeochemical processes in an aquifer system.</title>
        <authorList>
            <person name="Anantharaman K."/>
            <person name="Brown C.T."/>
            <person name="Hug L.A."/>
            <person name="Sharon I."/>
            <person name="Castelle C.J."/>
            <person name="Probst A.J."/>
            <person name="Thomas B.C."/>
            <person name="Singh A."/>
            <person name="Wilkins M.J."/>
            <person name="Karaoz U."/>
            <person name="Brodie E.L."/>
            <person name="Williams K.H."/>
            <person name="Hubbard S.S."/>
            <person name="Banfield J.F."/>
        </authorList>
    </citation>
    <scope>NUCLEOTIDE SEQUENCE [LARGE SCALE GENOMIC DNA]</scope>
</reference>
<accession>A0A1F6ESZ0</accession>
<dbReference type="STRING" id="1798515.A3B35_03005"/>
<feature type="region of interest" description="Disordered" evidence="1">
    <location>
        <begin position="115"/>
        <end position="169"/>
    </location>
</feature>
<sequence>MDSVTRLLDVHLDSEFLDDISQSYEIPLINGIGTVTFPDPIYLNNSEWPWPIDLHATIPLEERSSIPSGAQVSITAKPASEWTAVRANTQEPISLESVPVLNLFTWTILNPEDQSPAQCVDGWDNDGDDKKDFPVDDGCSSYLDDSEASSVGSGGGAGGGGGGSSSGSN</sequence>
<protein>
    <submittedName>
        <fullName evidence="2">Uncharacterized protein</fullName>
    </submittedName>
</protein>
<evidence type="ECO:0000313" key="3">
    <source>
        <dbReference type="Proteomes" id="UP000177215"/>
    </source>
</evidence>
<name>A0A1F6ESZ0_9BACT</name>
<dbReference type="Proteomes" id="UP000177215">
    <property type="component" value="Unassembled WGS sequence"/>
</dbReference>
<dbReference type="AlphaFoldDB" id="A0A1F6ESZ0"/>
<evidence type="ECO:0000313" key="2">
    <source>
        <dbReference type="EMBL" id="OGG76754.1"/>
    </source>
</evidence>
<dbReference type="EMBL" id="MFMC01000041">
    <property type="protein sequence ID" value="OGG76754.1"/>
    <property type="molecule type" value="Genomic_DNA"/>
</dbReference>